<sequence>MENQWLRTFCTAAEELNFRKAAERLLMSQPNVTVQIRSLEEALGTALFDRKNNRVSLTDAGRMFYPEARRLLMELDQSIQRVRSFSQGFRRSWNIGISPLMGGTVLPHILRAFMETHPDTEITIRVEESAAIEPLVEEGLVHLGISALPSRLKSVQSEKLYEDPVLFVMPQDVYDEESGPPIDPLEVLQAHRLFTHHHPVYWDALIPQLSRRVPGLRTMKVTQAHIAKRFVEEGLGVTFLPHSTIRRELTEGKLMQPHFDLVPLPVASTYALYRKKDELIEEFLGSVSRYYFG</sequence>
<keyword evidence="4" id="KW-0804">Transcription</keyword>
<keyword evidence="2" id="KW-0805">Transcription regulation</keyword>
<evidence type="ECO:0000313" key="7">
    <source>
        <dbReference type="Proteomes" id="UP000187550"/>
    </source>
</evidence>
<evidence type="ECO:0000313" key="6">
    <source>
        <dbReference type="EMBL" id="SIT88094.1"/>
    </source>
</evidence>
<dbReference type="SUPFAM" id="SSF53850">
    <property type="entry name" value="Periplasmic binding protein-like II"/>
    <property type="match status" value="1"/>
</dbReference>
<name>A0A1U7PLM2_9BACI</name>
<evidence type="ECO:0000256" key="2">
    <source>
        <dbReference type="ARBA" id="ARBA00023015"/>
    </source>
</evidence>
<feature type="domain" description="HTH lysR-type" evidence="5">
    <location>
        <begin position="1"/>
        <end position="58"/>
    </location>
</feature>
<dbReference type="EMBL" id="FTPL01000003">
    <property type="protein sequence ID" value="SIT88094.1"/>
    <property type="molecule type" value="Genomic_DNA"/>
</dbReference>
<dbReference type="Pfam" id="PF00126">
    <property type="entry name" value="HTH_1"/>
    <property type="match status" value="1"/>
</dbReference>
<dbReference type="CDD" id="cd05466">
    <property type="entry name" value="PBP2_LTTR_substrate"/>
    <property type="match status" value="1"/>
</dbReference>
<organism evidence="6 7">
    <name type="scientific">Edaphobacillus lindanitolerans</name>
    <dbReference type="NCBI Taxonomy" id="550447"/>
    <lineage>
        <taxon>Bacteria</taxon>
        <taxon>Bacillati</taxon>
        <taxon>Bacillota</taxon>
        <taxon>Bacilli</taxon>
        <taxon>Bacillales</taxon>
        <taxon>Bacillaceae</taxon>
        <taxon>Edaphobacillus</taxon>
    </lineage>
</organism>
<protein>
    <submittedName>
        <fullName evidence="6">LysR family transcriptional regulator, repressor for citA</fullName>
    </submittedName>
</protein>
<evidence type="ECO:0000256" key="3">
    <source>
        <dbReference type="ARBA" id="ARBA00023125"/>
    </source>
</evidence>
<dbReference type="PANTHER" id="PTHR30126:SF64">
    <property type="entry name" value="HTH-TYPE TRANSCRIPTIONAL REGULATOR CITR"/>
    <property type="match status" value="1"/>
</dbReference>
<dbReference type="RefSeq" id="WP_076758911.1">
    <property type="nucleotide sequence ID" value="NZ_FTPL01000003.1"/>
</dbReference>
<reference evidence="7" key="1">
    <citation type="submission" date="2017-01" db="EMBL/GenBank/DDBJ databases">
        <authorList>
            <person name="Varghese N."/>
            <person name="Submissions S."/>
        </authorList>
    </citation>
    <scope>NUCLEOTIDE SEQUENCE [LARGE SCALE GENOMIC DNA]</scope>
    <source>
        <strain evidence="7">MNA4</strain>
    </source>
</reference>
<dbReference type="InterPro" id="IPR005119">
    <property type="entry name" value="LysR_subst-bd"/>
</dbReference>
<dbReference type="SUPFAM" id="SSF46785">
    <property type="entry name" value="Winged helix' DNA-binding domain"/>
    <property type="match status" value="1"/>
</dbReference>
<dbReference type="InterPro" id="IPR000847">
    <property type="entry name" value="LysR_HTH_N"/>
</dbReference>
<dbReference type="Gene3D" id="3.40.190.10">
    <property type="entry name" value="Periplasmic binding protein-like II"/>
    <property type="match status" value="2"/>
</dbReference>
<dbReference type="Gene3D" id="1.10.10.10">
    <property type="entry name" value="Winged helix-like DNA-binding domain superfamily/Winged helix DNA-binding domain"/>
    <property type="match status" value="1"/>
</dbReference>
<dbReference type="OrthoDB" id="9803735at2"/>
<keyword evidence="7" id="KW-1185">Reference proteome</keyword>
<dbReference type="PRINTS" id="PR00039">
    <property type="entry name" value="HTHLYSR"/>
</dbReference>
<evidence type="ECO:0000256" key="1">
    <source>
        <dbReference type="ARBA" id="ARBA00009437"/>
    </source>
</evidence>
<dbReference type="AlphaFoldDB" id="A0A1U7PLM2"/>
<keyword evidence="3" id="KW-0238">DNA-binding</keyword>
<dbReference type="Proteomes" id="UP000187550">
    <property type="component" value="Unassembled WGS sequence"/>
</dbReference>
<dbReference type="GO" id="GO:0003700">
    <property type="term" value="F:DNA-binding transcription factor activity"/>
    <property type="evidence" value="ECO:0007669"/>
    <property type="project" value="InterPro"/>
</dbReference>
<dbReference type="InterPro" id="IPR036390">
    <property type="entry name" value="WH_DNA-bd_sf"/>
</dbReference>
<evidence type="ECO:0000256" key="4">
    <source>
        <dbReference type="ARBA" id="ARBA00023163"/>
    </source>
</evidence>
<gene>
    <name evidence="6" type="ORF">SAMN05428946_2223</name>
</gene>
<dbReference type="GO" id="GO:0000976">
    <property type="term" value="F:transcription cis-regulatory region binding"/>
    <property type="evidence" value="ECO:0007669"/>
    <property type="project" value="TreeGrafter"/>
</dbReference>
<proteinExistence type="inferred from homology"/>
<comment type="similarity">
    <text evidence="1">Belongs to the LysR transcriptional regulatory family.</text>
</comment>
<dbReference type="PROSITE" id="PS50931">
    <property type="entry name" value="HTH_LYSR"/>
    <property type="match status" value="1"/>
</dbReference>
<dbReference type="PANTHER" id="PTHR30126">
    <property type="entry name" value="HTH-TYPE TRANSCRIPTIONAL REGULATOR"/>
    <property type="match status" value="1"/>
</dbReference>
<evidence type="ECO:0000259" key="5">
    <source>
        <dbReference type="PROSITE" id="PS50931"/>
    </source>
</evidence>
<accession>A0A1U7PLM2</accession>
<dbReference type="FunFam" id="1.10.10.10:FF:000001">
    <property type="entry name" value="LysR family transcriptional regulator"/>
    <property type="match status" value="1"/>
</dbReference>
<dbReference type="Pfam" id="PF03466">
    <property type="entry name" value="LysR_substrate"/>
    <property type="match status" value="1"/>
</dbReference>
<dbReference type="InterPro" id="IPR036388">
    <property type="entry name" value="WH-like_DNA-bd_sf"/>
</dbReference>